<keyword evidence="1" id="KW-0150">Chloroplast</keyword>
<geneLocation type="chloroplast" evidence="1"/>
<dbReference type="RefSeq" id="YP_010170629.1">
    <property type="nucleotide sequence ID" value="NC_057610.1"/>
</dbReference>
<accession>A0A895KXN3</accession>
<proteinExistence type="predicted"/>
<reference evidence="1" key="1">
    <citation type="submission" date="2020-10" db="EMBL/GenBank/DDBJ databases">
        <authorList>
            <person name="Zhou D."/>
            <person name="Zhang X."/>
            <person name="Zhang X."/>
            <person name="Wang H."/>
            <person name="Chen S."/>
            <person name="Cheng T."/>
            <person name="Shi S."/>
            <person name="Shen J."/>
        </authorList>
    </citation>
    <scope>NUCLEOTIDE SEQUENCE</scope>
</reference>
<keyword evidence="1" id="KW-0934">Plastid</keyword>
<dbReference type="EMBL" id="MW075108">
    <property type="protein sequence ID" value="QRZ60611.1"/>
    <property type="molecule type" value="Genomic_DNA"/>
</dbReference>
<sequence length="67" mass="7745">MIHSYRQSNHIALPEPMLYIGKRLTTSFLMSQSSCHEVPFLLGPQRQNVGLVPTVHNERKDSMNRDH</sequence>
<organism evidence="1">
    <name type="scientific">Caragana stenophylla</name>
    <dbReference type="NCBI Taxonomy" id="390502"/>
    <lineage>
        <taxon>Eukaryota</taxon>
        <taxon>Viridiplantae</taxon>
        <taxon>Streptophyta</taxon>
        <taxon>Embryophyta</taxon>
        <taxon>Tracheophyta</taxon>
        <taxon>Spermatophyta</taxon>
        <taxon>Magnoliopsida</taxon>
        <taxon>eudicotyledons</taxon>
        <taxon>Gunneridae</taxon>
        <taxon>Pentapetalae</taxon>
        <taxon>rosids</taxon>
        <taxon>fabids</taxon>
        <taxon>Fabales</taxon>
        <taxon>Fabaceae</taxon>
        <taxon>Papilionoideae</taxon>
        <taxon>50 kb inversion clade</taxon>
        <taxon>NPAAA clade</taxon>
        <taxon>Hologalegina</taxon>
        <taxon>IRL clade</taxon>
        <taxon>Caraganeae</taxon>
        <taxon>Caragana</taxon>
    </lineage>
</organism>
<gene>
    <name evidence="1" type="primary">ycf15</name>
</gene>
<evidence type="ECO:0000313" key="1">
    <source>
        <dbReference type="EMBL" id="QRZ60611.1"/>
    </source>
</evidence>
<protein>
    <submittedName>
        <fullName evidence="1">Hypothetical chloroplast RF15</fullName>
    </submittedName>
</protein>
<dbReference type="GeneID" id="67278884"/>
<name>A0A895KXN3_9FABA</name>
<dbReference type="AlphaFoldDB" id="A0A895KXN3"/>